<comment type="caution">
    <text evidence="1">The sequence shown here is derived from an EMBL/GenBank/DDBJ whole genome shotgun (WGS) entry which is preliminary data.</text>
</comment>
<dbReference type="Proteomes" id="UP000825729">
    <property type="component" value="Unassembled WGS sequence"/>
</dbReference>
<name>A0AAV7F642_ARIFI</name>
<gene>
    <name evidence="1" type="ORF">H6P81_000278</name>
</gene>
<dbReference type="AlphaFoldDB" id="A0AAV7F642"/>
<reference evidence="1 2" key="1">
    <citation type="submission" date="2021-07" db="EMBL/GenBank/DDBJ databases">
        <title>The Aristolochia fimbriata genome: insights into angiosperm evolution, floral development and chemical biosynthesis.</title>
        <authorList>
            <person name="Jiao Y."/>
        </authorList>
    </citation>
    <scope>NUCLEOTIDE SEQUENCE [LARGE SCALE GENOMIC DNA]</scope>
    <source>
        <strain evidence="1">IBCAS-2021</strain>
        <tissue evidence="1">Leaf</tissue>
    </source>
</reference>
<evidence type="ECO:0000313" key="1">
    <source>
        <dbReference type="EMBL" id="KAG9455770.1"/>
    </source>
</evidence>
<evidence type="ECO:0000313" key="2">
    <source>
        <dbReference type="Proteomes" id="UP000825729"/>
    </source>
</evidence>
<proteinExistence type="predicted"/>
<keyword evidence="2" id="KW-1185">Reference proteome</keyword>
<dbReference type="EMBL" id="JAINDJ010000002">
    <property type="protein sequence ID" value="KAG9455770.1"/>
    <property type="molecule type" value="Genomic_DNA"/>
</dbReference>
<organism evidence="1 2">
    <name type="scientific">Aristolochia fimbriata</name>
    <name type="common">White veined hardy Dutchman's pipe vine</name>
    <dbReference type="NCBI Taxonomy" id="158543"/>
    <lineage>
        <taxon>Eukaryota</taxon>
        <taxon>Viridiplantae</taxon>
        <taxon>Streptophyta</taxon>
        <taxon>Embryophyta</taxon>
        <taxon>Tracheophyta</taxon>
        <taxon>Spermatophyta</taxon>
        <taxon>Magnoliopsida</taxon>
        <taxon>Magnoliidae</taxon>
        <taxon>Piperales</taxon>
        <taxon>Aristolochiaceae</taxon>
        <taxon>Aristolochia</taxon>
    </lineage>
</organism>
<protein>
    <submittedName>
        <fullName evidence="1">Uncharacterized protein</fullName>
    </submittedName>
</protein>
<sequence length="89" mass="10039">MTYLKCSCGITEPLCQVSLRHRRSSTSTNHWVPYHGRYYIVESVIYGCSLNRNSNGFVHKLVGEGVGEGILCELAKDSRPLYTTKDENV</sequence>
<accession>A0AAV7F642</accession>